<evidence type="ECO:0008006" key="3">
    <source>
        <dbReference type="Google" id="ProtNLM"/>
    </source>
</evidence>
<dbReference type="RefSeq" id="WP_345330819.1">
    <property type="nucleotide sequence ID" value="NZ_BAABJI010000002.1"/>
</dbReference>
<proteinExistence type="predicted"/>
<comment type="caution">
    <text evidence="1">The sequence shown here is derived from an EMBL/GenBank/DDBJ whole genome shotgun (WGS) entry which is preliminary data.</text>
</comment>
<dbReference type="EMBL" id="BAABJI010000002">
    <property type="protein sequence ID" value="GAA4914865.1"/>
    <property type="molecule type" value="Genomic_DNA"/>
</dbReference>
<evidence type="ECO:0000313" key="1">
    <source>
        <dbReference type="EMBL" id="GAA4914865.1"/>
    </source>
</evidence>
<gene>
    <name evidence="1" type="ORF">GCM10023313_17850</name>
</gene>
<dbReference type="Gene3D" id="2.40.70.10">
    <property type="entry name" value="Acid Proteases"/>
    <property type="match status" value="1"/>
</dbReference>
<protein>
    <recommendedName>
        <fullName evidence="3">Aspartyl protease</fullName>
    </recommendedName>
</protein>
<dbReference type="InterPro" id="IPR021109">
    <property type="entry name" value="Peptidase_aspartic_dom_sf"/>
</dbReference>
<evidence type="ECO:0000313" key="2">
    <source>
        <dbReference type="Proteomes" id="UP001501436"/>
    </source>
</evidence>
<sequence>MFRLLFMLLSTGSFVILFAFPLKAQVLLKTPKLQGDIVTFPIVLVNGYPFIPGTINGVTGKFMFDTGLGASIMLNENYVQLPNKKSAGGGVTGSGQTFTTNMNDTIREIKFTNGITYRNLEKIKSGNYDFILKIITPDFAGFIGYDFFKDYLFKIDYLHRKITFYKKQRERYLSKDFLTGEKVLAVIDFEIGKLENHPHVQLKIAGVNVLGLFDTGQNGYLQLDEASAKRLNEKGIVVISGTDSGGDTLLTIKDIVINGKLKATMKGVEAVSYEGTQVIRKQAGLTAANLMTFGFRFLSQYKTVWDYGQKKIYVLEY</sequence>
<keyword evidence="2" id="KW-1185">Reference proteome</keyword>
<reference evidence="2" key="1">
    <citation type="journal article" date="2019" name="Int. J. Syst. Evol. Microbiol.">
        <title>The Global Catalogue of Microorganisms (GCM) 10K type strain sequencing project: providing services to taxonomists for standard genome sequencing and annotation.</title>
        <authorList>
            <consortium name="The Broad Institute Genomics Platform"/>
            <consortium name="The Broad Institute Genome Sequencing Center for Infectious Disease"/>
            <person name="Wu L."/>
            <person name="Ma J."/>
        </authorList>
    </citation>
    <scope>NUCLEOTIDE SEQUENCE [LARGE SCALE GENOMIC DNA]</scope>
    <source>
        <strain evidence="2">JCM 18283</strain>
    </source>
</reference>
<dbReference type="Proteomes" id="UP001501436">
    <property type="component" value="Unassembled WGS sequence"/>
</dbReference>
<organism evidence="1 2">
    <name type="scientific">Mucilaginibacter defluvii</name>
    <dbReference type="NCBI Taxonomy" id="1196019"/>
    <lineage>
        <taxon>Bacteria</taxon>
        <taxon>Pseudomonadati</taxon>
        <taxon>Bacteroidota</taxon>
        <taxon>Sphingobacteriia</taxon>
        <taxon>Sphingobacteriales</taxon>
        <taxon>Sphingobacteriaceae</taxon>
        <taxon>Mucilaginibacter</taxon>
    </lineage>
</organism>
<name>A0ABP9FSX6_9SPHI</name>
<accession>A0ABP9FSX6</accession>